<comment type="caution">
    <text evidence="1">The sequence shown here is derived from an EMBL/GenBank/DDBJ whole genome shotgun (WGS) entry which is preliminary data.</text>
</comment>
<dbReference type="GO" id="GO:0006487">
    <property type="term" value="P:protein N-linked glycosylation"/>
    <property type="evidence" value="ECO:0007669"/>
    <property type="project" value="TreeGrafter"/>
</dbReference>
<dbReference type="InterPro" id="IPR039367">
    <property type="entry name" value="Och1-like"/>
</dbReference>
<dbReference type="Pfam" id="PF04488">
    <property type="entry name" value="Gly_transf_sug"/>
    <property type="match status" value="1"/>
</dbReference>
<evidence type="ECO:0000313" key="2">
    <source>
        <dbReference type="Proteomes" id="UP001300502"/>
    </source>
</evidence>
<dbReference type="GO" id="GO:0000136">
    <property type="term" value="C:mannan polymerase complex"/>
    <property type="evidence" value="ECO:0007669"/>
    <property type="project" value="TreeGrafter"/>
</dbReference>
<dbReference type="PANTHER" id="PTHR31834">
    <property type="entry name" value="INITIATION-SPECIFIC ALPHA-1,6-MANNOSYLTRANSFERASE"/>
    <property type="match status" value="1"/>
</dbReference>
<evidence type="ECO:0000313" key="1">
    <source>
        <dbReference type="EMBL" id="KAK4525771.1"/>
    </source>
</evidence>
<gene>
    <name evidence="1" type="ORF">GAYE_SCF16G3680</name>
</gene>
<dbReference type="SUPFAM" id="SSF53448">
    <property type="entry name" value="Nucleotide-diphospho-sugar transferases"/>
    <property type="match status" value="1"/>
</dbReference>
<dbReference type="GO" id="GO:0000009">
    <property type="term" value="F:alpha-1,6-mannosyltransferase activity"/>
    <property type="evidence" value="ECO:0007669"/>
    <property type="project" value="InterPro"/>
</dbReference>
<dbReference type="Proteomes" id="UP001300502">
    <property type="component" value="Unassembled WGS sequence"/>
</dbReference>
<dbReference type="AlphaFoldDB" id="A0AAV9IEZ0"/>
<protein>
    <recommendedName>
        <fullName evidence="3">Alpha-1,6-mannosyltransferase</fullName>
    </recommendedName>
</protein>
<proteinExistence type="predicted"/>
<evidence type="ECO:0008006" key="3">
    <source>
        <dbReference type="Google" id="ProtNLM"/>
    </source>
</evidence>
<organism evidence="1 2">
    <name type="scientific">Galdieria yellowstonensis</name>
    <dbReference type="NCBI Taxonomy" id="3028027"/>
    <lineage>
        <taxon>Eukaryota</taxon>
        <taxon>Rhodophyta</taxon>
        <taxon>Bangiophyceae</taxon>
        <taxon>Galdieriales</taxon>
        <taxon>Galdieriaceae</taxon>
        <taxon>Galdieria</taxon>
    </lineage>
</organism>
<name>A0AAV9IEZ0_9RHOD</name>
<dbReference type="PANTHER" id="PTHR31834:SF1">
    <property type="entry name" value="INITIATION-SPECIFIC ALPHA-1,6-MANNOSYLTRANSFERASE"/>
    <property type="match status" value="1"/>
</dbReference>
<reference evidence="1 2" key="1">
    <citation type="submission" date="2022-07" db="EMBL/GenBank/DDBJ databases">
        <title>Genome-wide signatures of adaptation to extreme environments.</title>
        <authorList>
            <person name="Cho C.H."/>
            <person name="Yoon H.S."/>
        </authorList>
    </citation>
    <scope>NUCLEOTIDE SEQUENCE [LARGE SCALE GENOMIC DNA]</scope>
    <source>
        <strain evidence="1 2">108.79 E11</strain>
    </source>
</reference>
<dbReference type="InterPro" id="IPR029044">
    <property type="entry name" value="Nucleotide-diphossugar_trans"/>
</dbReference>
<dbReference type="Gene3D" id="3.90.550.20">
    <property type="match status" value="1"/>
</dbReference>
<dbReference type="InterPro" id="IPR007577">
    <property type="entry name" value="GlycoTrfase_DXD_sugar-bd_CS"/>
</dbReference>
<keyword evidence="2" id="KW-1185">Reference proteome</keyword>
<accession>A0AAV9IEZ0</accession>
<sequence>MRKFWASLQVFSLLFIVLLFGYKNLYTSPSPKKRKASNIDYFIEAANPRIGHITPFIHQCFFNDNLSNAPSVYSVSKSSLTRHNPNFLYHLWTESEAEELINRFYPGLQQVWRKFNESFVLRVDFFRYIVLHFFGGVYADVDAEAISSFDTLLEEFPGCAILGIEVDFSRLPNWREMFQVAREVQICQWTLISPPGHPLLSILLSWIAKNASLVEDPLHGDVMELTGPGIFTDCVLFYLKGLGFGRDAIENIRNPRRFHDLVILPKRSFRKEGGDPDSYAFVTHHFLGSWKK</sequence>
<dbReference type="EMBL" id="JANCYU010000033">
    <property type="protein sequence ID" value="KAK4525771.1"/>
    <property type="molecule type" value="Genomic_DNA"/>
</dbReference>